<dbReference type="InterPro" id="IPR050963">
    <property type="entry name" value="Sirohydro_Cobaltochel/CbiX"/>
</dbReference>
<protein>
    <submittedName>
        <fullName evidence="4">Sirohydrochlorin chelatase</fullName>
    </submittedName>
</protein>
<dbReference type="EMBL" id="JAVGJF010000003">
    <property type="protein sequence ID" value="MDQ7174599.1"/>
    <property type="molecule type" value="Genomic_DNA"/>
</dbReference>
<evidence type="ECO:0000313" key="3">
    <source>
        <dbReference type="EMBL" id="MDQ7174599.1"/>
    </source>
</evidence>
<dbReference type="RefSeq" id="WP_105963215.1">
    <property type="nucleotide sequence ID" value="NZ_JAHCNX010000003.1"/>
</dbReference>
<reference evidence="4 5" key="1">
    <citation type="journal article" date="2016" name="Front. Microbiol.">
        <title>Comprehensive Phylogenetic Analysis of Bovine Non-aureus Staphylococci Species Based on Whole-Genome Sequencing.</title>
        <authorList>
            <person name="Naushad S."/>
            <person name="Barkema H.W."/>
            <person name="Luby C."/>
            <person name="Condas L.A."/>
            <person name="Nobrega D.B."/>
            <person name="Carson D.A."/>
            <person name="De Buck J."/>
        </authorList>
    </citation>
    <scope>NUCLEOTIDE SEQUENCE [LARGE SCALE GENOMIC DNA]</scope>
    <source>
        <strain evidence="4 5">SNUC 505</strain>
    </source>
</reference>
<evidence type="ECO:0000256" key="2">
    <source>
        <dbReference type="ARBA" id="ARBA00023239"/>
    </source>
</evidence>
<dbReference type="GO" id="GO:0016829">
    <property type="term" value="F:lyase activity"/>
    <property type="evidence" value="ECO:0007669"/>
    <property type="project" value="UniProtKB-KW"/>
</dbReference>
<dbReference type="EMBL" id="PZBZ01000022">
    <property type="protein sequence ID" value="PTG15049.1"/>
    <property type="molecule type" value="Genomic_DNA"/>
</dbReference>
<dbReference type="PANTHER" id="PTHR33542">
    <property type="entry name" value="SIROHYDROCHLORIN FERROCHELATASE, CHLOROPLASTIC"/>
    <property type="match status" value="1"/>
</dbReference>
<organism evidence="4 5">
    <name type="scientific">Staphylococcus chromogenes</name>
    <name type="common">Staphylococcus hyicus subsp. chromogenes</name>
    <dbReference type="NCBI Taxonomy" id="46126"/>
    <lineage>
        <taxon>Bacteria</taxon>
        <taxon>Bacillati</taxon>
        <taxon>Bacillota</taxon>
        <taxon>Bacilli</taxon>
        <taxon>Bacillales</taxon>
        <taxon>Staphylococcaceae</taxon>
        <taxon>Staphylococcus</taxon>
    </lineage>
</organism>
<sequence length="248" mass="28340">MRKTILVVHGMRKGKLNETLLHFIDQTFEDIDVDYEVAFLESETIQLDEVIQKTVDAGYTRIHLVPLLLFTASHYYEDIEAIYHDFQQQNPNVQFVLANPLGTHPKMADWVADQMQAYQNDIDKATGIVILAHGNARFNEPDLALTEICDKLSTVEHPCYPSMVYGELEFTKTLPKIAKKHPKLLIIPFFFYDGYLVNKTKQRIEALNLSNTLVFTSAINFHPVLKEIVQIRIAECEEVPNVSGTTQS</sequence>
<dbReference type="InterPro" id="IPR002762">
    <property type="entry name" value="CbiX-like"/>
</dbReference>
<keyword evidence="2" id="KW-0456">Lyase</keyword>
<evidence type="ECO:0000313" key="6">
    <source>
        <dbReference type="Proteomes" id="UP001240157"/>
    </source>
</evidence>
<dbReference type="PANTHER" id="PTHR33542:SF3">
    <property type="entry name" value="SIROHYDROCHLORIN FERROCHELATASE, CHLOROPLASTIC"/>
    <property type="match status" value="1"/>
</dbReference>
<evidence type="ECO:0000313" key="5">
    <source>
        <dbReference type="Proteomes" id="UP000242704"/>
    </source>
</evidence>
<accession>A0AAE5W834</accession>
<gene>
    <name evidence="4" type="ORF">BU653_05245</name>
    <name evidence="3" type="ORF">RCF65_01185</name>
</gene>
<dbReference type="Pfam" id="PF01903">
    <property type="entry name" value="CbiX"/>
    <property type="match status" value="1"/>
</dbReference>
<keyword evidence="1" id="KW-0479">Metal-binding</keyword>
<dbReference type="SUPFAM" id="SSF53800">
    <property type="entry name" value="Chelatase"/>
    <property type="match status" value="1"/>
</dbReference>
<dbReference type="AlphaFoldDB" id="A0AAE5W834"/>
<reference evidence="3 6" key="3">
    <citation type="submission" date="2023-08" db="EMBL/GenBank/DDBJ databases">
        <title>Whole genome sequencing of Staphylococcus chromogenes NNSch 2386.</title>
        <authorList>
            <person name="Kropotov V.S."/>
            <person name="Boriskina E.V."/>
            <person name="Gordinskaya N.A."/>
            <person name="Shkurkina I.S."/>
            <person name="Kryazhev D.V."/>
            <person name="Alekseeva A.E."/>
            <person name="Makhova M.A."/>
        </authorList>
    </citation>
    <scope>NUCLEOTIDE SEQUENCE [LARGE SCALE GENOMIC DNA]</scope>
    <source>
        <strain evidence="3 6">NNSch 2386</strain>
    </source>
</reference>
<evidence type="ECO:0000313" key="4">
    <source>
        <dbReference type="EMBL" id="PTG15049.1"/>
    </source>
</evidence>
<dbReference type="CDD" id="cd03416">
    <property type="entry name" value="CbiX_SirB_N"/>
    <property type="match status" value="1"/>
</dbReference>
<comment type="caution">
    <text evidence="4">The sequence shown here is derived from an EMBL/GenBank/DDBJ whole genome shotgun (WGS) entry which is preliminary data.</text>
</comment>
<dbReference type="Proteomes" id="UP001240157">
    <property type="component" value="Unassembled WGS sequence"/>
</dbReference>
<dbReference type="Proteomes" id="UP000242704">
    <property type="component" value="Unassembled WGS sequence"/>
</dbReference>
<proteinExistence type="predicted"/>
<name>A0AAE5W834_STACR</name>
<evidence type="ECO:0000256" key="1">
    <source>
        <dbReference type="ARBA" id="ARBA00022723"/>
    </source>
</evidence>
<dbReference type="GO" id="GO:0046872">
    <property type="term" value="F:metal ion binding"/>
    <property type="evidence" value="ECO:0007669"/>
    <property type="project" value="UniProtKB-KW"/>
</dbReference>
<dbReference type="Gene3D" id="3.40.50.1400">
    <property type="match status" value="2"/>
</dbReference>
<reference evidence="4" key="2">
    <citation type="submission" date="2018-03" db="EMBL/GenBank/DDBJ databases">
        <authorList>
            <person name="Naushad S."/>
        </authorList>
    </citation>
    <scope>NUCLEOTIDE SEQUENCE</scope>
    <source>
        <strain evidence="4">SNUC 505</strain>
    </source>
</reference>